<proteinExistence type="predicted"/>
<organism evidence="1">
    <name type="scientific">bioreactor metagenome</name>
    <dbReference type="NCBI Taxonomy" id="1076179"/>
    <lineage>
        <taxon>unclassified sequences</taxon>
        <taxon>metagenomes</taxon>
        <taxon>ecological metagenomes</taxon>
    </lineage>
</organism>
<name>A0A645JWE1_9ZZZZ</name>
<gene>
    <name evidence="1" type="ORF">SDC9_211277</name>
</gene>
<comment type="caution">
    <text evidence="1">The sequence shown here is derived from an EMBL/GenBank/DDBJ whole genome shotgun (WGS) entry which is preliminary data.</text>
</comment>
<protein>
    <submittedName>
        <fullName evidence="1">Uncharacterized protein</fullName>
    </submittedName>
</protein>
<accession>A0A645JWE1</accession>
<sequence length="70" mass="7420">MKYLNTLFSEQAVEVKIINIKCPANFAGAVILNARTSGAVSAVSDIELMTVSPGTALFHILSFIIHIAAS</sequence>
<reference evidence="1" key="1">
    <citation type="submission" date="2019-08" db="EMBL/GenBank/DDBJ databases">
        <authorList>
            <person name="Kucharzyk K."/>
            <person name="Murdoch R.W."/>
            <person name="Higgins S."/>
            <person name="Loffler F."/>
        </authorList>
    </citation>
    <scope>NUCLEOTIDE SEQUENCE</scope>
</reference>
<dbReference type="EMBL" id="VSSQ01143076">
    <property type="protein sequence ID" value="MPN63513.1"/>
    <property type="molecule type" value="Genomic_DNA"/>
</dbReference>
<dbReference type="AlphaFoldDB" id="A0A645JWE1"/>
<evidence type="ECO:0000313" key="1">
    <source>
        <dbReference type="EMBL" id="MPN63513.1"/>
    </source>
</evidence>